<proteinExistence type="predicted"/>
<name>A0ACD3A6C3_9AGAR</name>
<sequence length="344" mass="38602">MSSNSVLTSARYGKDKVRVFRIVREGNWHQIVEYNVTALVEGDIDVRQADNSVVVATDSSMYDLSDPLTDLAKVSPHILIPERFALHLGTHLVSRYAHIHKAFITVEQLRWSRIRVPDGNEGLKEHEHSFLRDGDEKRLVKVEVDGSRGKDSLSARVTAGISDLLVLKSSGSAFKDFVRDEYTTLVEVDDRIFSTSVDLVYDFAPIPIPAPRDPQLLDFAAPVEGQDVGTHAGGIWDVEVPARARKVTLEIFATDDSESVQATLYKMAQRIIDENAGVQSVTYTLPNKHYIPVDMKYIGVDNLTPLSILLVLSFPSFALPFFRRSLYSVPHSHVKTYLFLPLFY</sequence>
<gene>
    <name evidence="1" type="ORF">BDN72DRAFT_936696</name>
</gene>
<protein>
    <submittedName>
        <fullName evidence="1">Uricase</fullName>
    </submittedName>
</protein>
<organism evidence="1 2">
    <name type="scientific">Pluteus cervinus</name>
    <dbReference type="NCBI Taxonomy" id="181527"/>
    <lineage>
        <taxon>Eukaryota</taxon>
        <taxon>Fungi</taxon>
        <taxon>Dikarya</taxon>
        <taxon>Basidiomycota</taxon>
        <taxon>Agaricomycotina</taxon>
        <taxon>Agaricomycetes</taxon>
        <taxon>Agaricomycetidae</taxon>
        <taxon>Agaricales</taxon>
        <taxon>Pluteineae</taxon>
        <taxon>Pluteaceae</taxon>
        <taxon>Pluteus</taxon>
    </lineage>
</organism>
<dbReference type="Proteomes" id="UP000308600">
    <property type="component" value="Unassembled WGS sequence"/>
</dbReference>
<evidence type="ECO:0000313" key="2">
    <source>
        <dbReference type="Proteomes" id="UP000308600"/>
    </source>
</evidence>
<reference evidence="1 2" key="1">
    <citation type="journal article" date="2019" name="Nat. Ecol. Evol.">
        <title>Megaphylogeny resolves global patterns of mushroom evolution.</title>
        <authorList>
            <person name="Varga T."/>
            <person name="Krizsan K."/>
            <person name="Foldi C."/>
            <person name="Dima B."/>
            <person name="Sanchez-Garcia M."/>
            <person name="Sanchez-Ramirez S."/>
            <person name="Szollosi G.J."/>
            <person name="Szarkandi J.G."/>
            <person name="Papp V."/>
            <person name="Albert L."/>
            <person name="Andreopoulos W."/>
            <person name="Angelini C."/>
            <person name="Antonin V."/>
            <person name="Barry K.W."/>
            <person name="Bougher N.L."/>
            <person name="Buchanan P."/>
            <person name="Buyck B."/>
            <person name="Bense V."/>
            <person name="Catcheside P."/>
            <person name="Chovatia M."/>
            <person name="Cooper J."/>
            <person name="Damon W."/>
            <person name="Desjardin D."/>
            <person name="Finy P."/>
            <person name="Geml J."/>
            <person name="Haridas S."/>
            <person name="Hughes K."/>
            <person name="Justo A."/>
            <person name="Karasinski D."/>
            <person name="Kautmanova I."/>
            <person name="Kiss B."/>
            <person name="Kocsube S."/>
            <person name="Kotiranta H."/>
            <person name="LaButti K.M."/>
            <person name="Lechner B.E."/>
            <person name="Liimatainen K."/>
            <person name="Lipzen A."/>
            <person name="Lukacs Z."/>
            <person name="Mihaltcheva S."/>
            <person name="Morgado L.N."/>
            <person name="Niskanen T."/>
            <person name="Noordeloos M.E."/>
            <person name="Ohm R.A."/>
            <person name="Ortiz-Santana B."/>
            <person name="Ovrebo C."/>
            <person name="Racz N."/>
            <person name="Riley R."/>
            <person name="Savchenko A."/>
            <person name="Shiryaev A."/>
            <person name="Soop K."/>
            <person name="Spirin V."/>
            <person name="Szebenyi C."/>
            <person name="Tomsovsky M."/>
            <person name="Tulloss R.E."/>
            <person name="Uehling J."/>
            <person name="Grigoriev I.V."/>
            <person name="Vagvolgyi C."/>
            <person name="Papp T."/>
            <person name="Martin F.M."/>
            <person name="Miettinen O."/>
            <person name="Hibbett D.S."/>
            <person name="Nagy L.G."/>
        </authorList>
    </citation>
    <scope>NUCLEOTIDE SEQUENCE [LARGE SCALE GENOMIC DNA]</scope>
    <source>
        <strain evidence="1 2">NL-1719</strain>
    </source>
</reference>
<accession>A0ACD3A6C3</accession>
<keyword evidence="2" id="KW-1185">Reference proteome</keyword>
<dbReference type="EMBL" id="ML208681">
    <property type="protein sequence ID" value="TFK61230.1"/>
    <property type="molecule type" value="Genomic_DNA"/>
</dbReference>
<evidence type="ECO:0000313" key="1">
    <source>
        <dbReference type="EMBL" id="TFK61230.1"/>
    </source>
</evidence>